<dbReference type="InterPro" id="IPR044969">
    <property type="entry name" value="DFO"/>
</dbReference>
<name>A0ABD2ZG62_9GENT</name>
<protein>
    <submittedName>
        <fullName evidence="1">Uncharacterized protein</fullName>
    </submittedName>
</protein>
<gene>
    <name evidence="1" type="ORF">ACH5RR_020607</name>
</gene>
<sequence length="244" mass="27873">MSNAVSQQISLFRSQIQNRRFGDETVAILESLLAHKDVKSSVENRSALKEFMKHESLSVIREIAQKPVDHKLVIADFLVRAFALIGDVESCLALRYEAFLMRDEKASSDARLEVSHREWFVFAEQSFDNGFYSIAGKACERALLCIQMNHMVDPENDDSLHCEHAVDKIKRLKDAAMMLASSQSGSGRVQVQASEYMKKKIKEQQLKQQDSFCIETHSSGSTMFRNGIKRRNLRKLQECQCLHQ</sequence>
<organism evidence="1 2">
    <name type="scientific">Cinchona calisaya</name>
    <dbReference type="NCBI Taxonomy" id="153742"/>
    <lineage>
        <taxon>Eukaryota</taxon>
        <taxon>Viridiplantae</taxon>
        <taxon>Streptophyta</taxon>
        <taxon>Embryophyta</taxon>
        <taxon>Tracheophyta</taxon>
        <taxon>Spermatophyta</taxon>
        <taxon>Magnoliopsida</taxon>
        <taxon>eudicotyledons</taxon>
        <taxon>Gunneridae</taxon>
        <taxon>Pentapetalae</taxon>
        <taxon>asterids</taxon>
        <taxon>lamiids</taxon>
        <taxon>Gentianales</taxon>
        <taxon>Rubiaceae</taxon>
        <taxon>Cinchonoideae</taxon>
        <taxon>Cinchoneae</taxon>
        <taxon>Cinchona</taxon>
    </lineage>
</organism>
<comment type="caution">
    <text evidence="1">The sequence shown here is derived from an EMBL/GenBank/DDBJ whole genome shotgun (WGS) entry which is preliminary data.</text>
</comment>
<keyword evidence="2" id="KW-1185">Reference proteome</keyword>
<accession>A0ABD2ZG62</accession>
<dbReference type="Proteomes" id="UP001630127">
    <property type="component" value="Unassembled WGS sequence"/>
</dbReference>
<dbReference type="PANTHER" id="PTHR37176:SF1">
    <property type="entry name" value="PROTEIN DOUBLE-STRAND BREAK FORMATION"/>
    <property type="match status" value="1"/>
</dbReference>
<evidence type="ECO:0000313" key="2">
    <source>
        <dbReference type="Proteomes" id="UP001630127"/>
    </source>
</evidence>
<dbReference type="AlphaFoldDB" id="A0ABD2ZG62"/>
<reference evidence="1 2" key="1">
    <citation type="submission" date="2024-11" db="EMBL/GenBank/DDBJ databases">
        <title>A near-complete genome assembly of Cinchona calisaya.</title>
        <authorList>
            <person name="Lian D.C."/>
            <person name="Zhao X.W."/>
            <person name="Wei L."/>
        </authorList>
    </citation>
    <scope>NUCLEOTIDE SEQUENCE [LARGE SCALE GENOMIC DNA]</scope>
    <source>
        <tissue evidence="1">Nenye</tissue>
    </source>
</reference>
<dbReference type="EMBL" id="JBJUIK010000009">
    <property type="protein sequence ID" value="KAL3518018.1"/>
    <property type="molecule type" value="Genomic_DNA"/>
</dbReference>
<proteinExistence type="predicted"/>
<evidence type="ECO:0000313" key="1">
    <source>
        <dbReference type="EMBL" id="KAL3518018.1"/>
    </source>
</evidence>
<dbReference type="PANTHER" id="PTHR37176">
    <property type="entry name" value="F10K1.23"/>
    <property type="match status" value="1"/>
</dbReference>